<proteinExistence type="predicted"/>
<sequence length="254" mass="27943">MNESMKTVTLLKHTLPLNDLSIGQAIDIAKSYPESYNEARISALIGHVVQDSSIARSLTASERYCFLLHHQHATQGLDSANYFNIDDYLLPTVQADVPSRIGVTDSAYVQHLYGAHVEVLEQKCENAADWFNGQMICQLYGNISSIFGGDEQMEWKQIPPTASKEEINQAIEARLPTLDALSANGAYNDLTAVFANANTRLDHFISLGSGPDGLLVHELTDGNEQEDVSLTARRFLCLSAIDGIAGQLIETFRK</sequence>
<dbReference type="Proteomes" id="UP001501787">
    <property type="component" value="Unassembled WGS sequence"/>
</dbReference>
<dbReference type="RefSeq" id="WP_201505409.1">
    <property type="nucleotide sequence ID" value="NZ_BAAAFR010000005.1"/>
</dbReference>
<accession>A0ABN0VWP5</accession>
<gene>
    <name evidence="1" type="ORF">GCM10009129_15990</name>
</gene>
<evidence type="ECO:0000313" key="1">
    <source>
        <dbReference type="EMBL" id="GAA0319179.1"/>
    </source>
</evidence>
<dbReference type="EMBL" id="BAAAFR010000005">
    <property type="protein sequence ID" value="GAA0319179.1"/>
    <property type="molecule type" value="Genomic_DNA"/>
</dbReference>
<name>A0ABN0VWP5_9GAMM</name>
<protein>
    <submittedName>
        <fullName evidence="1">Uncharacterized protein</fullName>
    </submittedName>
</protein>
<organism evidence="1 2">
    <name type="scientific">Psychrobacter aestuarii</name>
    <dbReference type="NCBI Taxonomy" id="556327"/>
    <lineage>
        <taxon>Bacteria</taxon>
        <taxon>Pseudomonadati</taxon>
        <taxon>Pseudomonadota</taxon>
        <taxon>Gammaproteobacteria</taxon>
        <taxon>Moraxellales</taxon>
        <taxon>Moraxellaceae</taxon>
        <taxon>Psychrobacter</taxon>
    </lineage>
</organism>
<comment type="caution">
    <text evidence="1">The sequence shown here is derived from an EMBL/GenBank/DDBJ whole genome shotgun (WGS) entry which is preliminary data.</text>
</comment>
<evidence type="ECO:0000313" key="2">
    <source>
        <dbReference type="Proteomes" id="UP001501787"/>
    </source>
</evidence>
<keyword evidence="2" id="KW-1185">Reference proteome</keyword>
<reference evidence="1 2" key="1">
    <citation type="journal article" date="2019" name="Int. J. Syst. Evol. Microbiol.">
        <title>The Global Catalogue of Microorganisms (GCM) 10K type strain sequencing project: providing services to taxonomists for standard genome sequencing and annotation.</title>
        <authorList>
            <consortium name="The Broad Institute Genomics Platform"/>
            <consortium name="The Broad Institute Genome Sequencing Center for Infectious Disease"/>
            <person name="Wu L."/>
            <person name="Ma J."/>
        </authorList>
    </citation>
    <scope>NUCLEOTIDE SEQUENCE [LARGE SCALE GENOMIC DNA]</scope>
    <source>
        <strain evidence="1 2">JCM 16343</strain>
    </source>
</reference>